<dbReference type="PROSITE" id="PS51066">
    <property type="entry name" value="ZF_FPG_2"/>
    <property type="match status" value="1"/>
</dbReference>
<feature type="binding site" evidence="15">
    <location>
        <position position="90"/>
    </location>
    <ligand>
        <name>DNA</name>
        <dbReference type="ChEBI" id="CHEBI:16991"/>
    </ligand>
</feature>
<dbReference type="InterPro" id="IPR035937">
    <property type="entry name" value="FPG_N"/>
</dbReference>
<dbReference type="PANTHER" id="PTHR22993">
    <property type="entry name" value="FORMAMIDOPYRIMIDINE-DNA GLYCOSYLASE"/>
    <property type="match status" value="1"/>
</dbReference>
<dbReference type="PROSITE" id="PS01242">
    <property type="entry name" value="ZF_FPG_1"/>
    <property type="match status" value="1"/>
</dbReference>
<dbReference type="Pfam" id="PF06831">
    <property type="entry name" value="H2TH"/>
    <property type="match status" value="1"/>
</dbReference>
<keyword evidence="9 15" id="KW-0238">DNA-binding</keyword>
<feature type="active site" description="Proton donor" evidence="15">
    <location>
        <position position="3"/>
    </location>
</feature>
<evidence type="ECO:0000256" key="2">
    <source>
        <dbReference type="ARBA" id="ARBA00009409"/>
    </source>
</evidence>
<dbReference type="SMART" id="SM01232">
    <property type="entry name" value="H2TH"/>
    <property type="match status" value="1"/>
</dbReference>
<evidence type="ECO:0000256" key="1">
    <source>
        <dbReference type="ARBA" id="ARBA00001668"/>
    </source>
</evidence>
<feature type="active site" description="Proton donor; for delta-elimination activity" evidence="15">
    <location>
        <position position="260"/>
    </location>
</feature>
<evidence type="ECO:0000313" key="19">
    <source>
        <dbReference type="Proteomes" id="UP001222087"/>
    </source>
</evidence>
<keyword evidence="10 15" id="KW-0234">DNA repair</keyword>
<dbReference type="Gene3D" id="1.10.8.50">
    <property type="match status" value="1"/>
</dbReference>
<keyword evidence="7 15" id="KW-0378">Hydrolase</keyword>
<dbReference type="PANTHER" id="PTHR22993:SF9">
    <property type="entry name" value="FORMAMIDOPYRIMIDINE-DNA GLYCOSYLASE"/>
    <property type="match status" value="1"/>
</dbReference>
<feature type="binding site" evidence="15">
    <location>
        <position position="151"/>
    </location>
    <ligand>
        <name>DNA</name>
        <dbReference type="ChEBI" id="CHEBI:16991"/>
    </ligand>
</feature>
<comment type="subunit">
    <text evidence="3 15">Monomer.</text>
</comment>
<evidence type="ECO:0000256" key="11">
    <source>
        <dbReference type="ARBA" id="ARBA00023239"/>
    </source>
</evidence>
<dbReference type="SUPFAM" id="SSF81624">
    <property type="entry name" value="N-terminal domain of MutM-like DNA repair proteins"/>
    <property type="match status" value="1"/>
</dbReference>
<evidence type="ECO:0000256" key="13">
    <source>
        <dbReference type="ARBA" id="ARBA00023295"/>
    </source>
</evidence>
<dbReference type="EMBL" id="CP119078">
    <property type="protein sequence ID" value="WED43210.1"/>
    <property type="molecule type" value="Genomic_DNA"/>
</dbReference>
<dbReference type="CDD" id="cd08966">
    <property type="entry name" value="EcFpg-like_N"/>
    <property type="match status" value="1"/>
</dbReference>
<feature type="active site" description="Schiff-base intermediate with DNA" evidence="15">
    <location>
        <position position="2"/>
    </location>
</feature>
<feature type="domain" description="Formamidopyrimidine-DNA glycosylase catalytic" evidence="17">
    <location>
        <begin position="2"/>
        <end position="112"/>
    </location>
</feature>
<evidence type="ECO:0000313" key="18">
    <source>
        <dbReference type="EMBL" id="WED43210.1"/>
    </source>
</evidence>
<dbReference type="RefSeq" id="WP_275089023.1">
    <property type="nucleotide sequence ID" value="NZ_CP119078.1"/>
</dbReference>
<dbReference type="Pfam" id="PF06827">
    <property type="entry name" value="zf-FPG_IleRS"/>
    <property type="match status" value="1"/>
</dbReference>
<evidence type="ECO:0000256" key="10">
    <source>
        <dbReference type="ARBA" id="ARBA00023204"/>
    </source>
</evidence>
<evidence type="ECO:0000256" key="5">
    <source>
        <dbReference type="ARBA" id="ARBA00022763"/>
    </source>
</evidence>
<evidence type="ECO:0000256" key="15">
    <source>
        <dbReference type="HAMAP-Rule" id="MF_00103"/>
    </source>
</evidence>
<evidence type="ECO:0000256" key="3">
    <source>
        <dbReference type="ARBA" id="ARBA00011245"/>
    </source>
</evidence>
<dbReference type="PROSITE" id="PS51068">
    <property type="entry name" value="FPG_CAT"/>
    <property type="match status" value="1"/>
</dbReference>
<evidence type="ECO:0000259" key="17">
    <source>
        <dbReference type="PROSITE" id="PS51068"/>
    </source>
</evidence>
<proteinExistence type="inferred from homology"/>
<keyword evidence="8 15" id="KW-0862">Zinc</keyword>
<dbReference type="InterPro" id="IPR010979">
    <property type="entry name" value="Ribosomal_uS13-like_H2TH"/>
</dbReference>
<comment type="function">
    <text evidence="15">Involved in base excision repair of DNA damaged by oxidation or by mutagenic agents. Acts as DNA glycosylase that recognizes and removes damaged bases. Has a preference for oxidized purines, such as 7,8-dihydro-8-oxoguanine (8-oxoG). Has AP (apurinic/apyrimidinic) lyase activity and introduces nicks in the DNA strand. Cleaves the DNA backbone by beta-delta elimination to generate a single-strand break at the site of the removed base with both 3'- and 5'-phosphates.</text>
</comment>
<reference evidence="18 19" key="1">
    <citation type="submission" date="2023-02" db="EMBL/GenBank/DDBJ databases">
        <title>Genome Sequence of L. cardiaca H63T.</title>
        <authorList>
            <person name="Lopez A.E."/>
            <person name="Cianciotto N.P."/>
        </authorList>
    </citation>
    <scope>NUCLEOTIDE SEQUENCE [LARGE SCALE GENOMIC DNA]</scope>
    <source>
        <strain evidence="18 19">H63</strain>
    </source>
</reference>
<dbReference type="SUPFAM" id="SSF46946">
    <property type="entry name" value="S13-like H2TH domain"/>
    <property type="match status" value="1"/>
</dbReference>
<keyword evidence="12 15" id="KW-0511">Multifunctional enzyme</keyword>
<feature type="binding site" evidence="15">
    <location>
        <position position="109"/>
    </location>
    <ligand>
        <name>DNA</name>
        <dbReference type="ChEBI" id="CHEBI:16991"/>
    </ligand>
</feature>
<dbReference type="SUPFAM" id="SSF57716">
    <property type="entry name" value="Glucocorticoid receptor-like (DNA-binding domain)"/>
    <property type="match status" value="1"/>
</dbReference>
<keyword evidence="5 15" id="KW-0227">DNA damage</keyword>
<sequence>MPELPEVETTRLGISPYLLNKTIKAIDVRQPKLRLLVPPLNEICSGQQILAITRRAKYLLLHLTQGYLLIHLGMSGHLRLVESNHPPDKHDHIDMRLHDEYTLRYNDPRRFGLWLYLADNPQDHPLLSHLGPEPLSDVFNIEYLSQRAYKKQQPIKSFIMRNDIVVGVGNIYATESLFLAGIHPQTATGHLQKNQLIELINYIKQVLEQAIRAGGTTLRDFFTIDGKPGYFANSLQVYGRKGLPCFQCSHLIQAITIGGRNSAFCPHCQPLES</sequence>
<dbReference type="GO" id="GO:0140078">
    <property type="term" value="F:class I DNA-(apurinic or apyrimidinic site) endonuclease activity"/>
    <property type="evidence" value="ECO:0007669"/>
    <property type="project" value="UniProtKB-EC"/>
</dbReference>
<evidence type="ECO:0000256" key="8">
    <source>
        <dbReference type="ARBA" id="ARBA00022833"/>
    </source>
</evidence>
<dbReference type="InterPro" id="IPR012319">
    <property type="entry name" value="FPG_cat"/>
</dbReference>
<dbReference type="InterPro" id="IPR000214">
    <property type="entry name" value="Znf_DNA_glyclase/AP_lyase"/>
</dbReference>
<keyword evidence="19" id="KW-1185">Reference proteome</keyword>
<organism evidence="18 19">
    <name type="scientific">Legionella cardiaca</name>
    <dbReference type="NCBI Taxonomy" id="1071983"/>
    <lineage>
        <taxon>Bacteria</taxon>
        <taxon>Pseudomonadati</taxon>
        <taxon>Pseudomonadota</taxon>
        <taxon>Gammaproteobacteria</taxon>
        <taxon>Legionellales</taxon>
        <taxon>Legionellaceae</taxon>
        <taxon>Legionella</taxon>
    </lineage>
</organism>
<feature type="domain" description="FPG-type" evidence="16">
    <location>
        <begin position="236"/>
        <end position="270"/>
    </location>
</feature>
<feature type="active site" description="Proton donor; for beta-elimination activity" evidence="15">
    <location>
        <position position="57"/>
    </location>
</feature>
<keyword evidence="11 15" id="KW-0456">Lyase</keyword>
<keyword evidence="13 15" id="KW-0326">Glycosidase</keyword>
<dbReference type="HAMAP" id="MF_00103">
    <property type="entry name" value="Fapy_DNA_glycosyl"/>
    <property type="match status" value="1"/>
</dbReference>
<gene>
    <name evidence="15 18" type="primary">mutM</name>
    <name evidence="15" type="synonym">fpg</name>
    <name evidence="18" type="ORF">PXX05_00090</name>
</gene>
<evidence type="ECO:0000256" key="4">
    <source>
        <dbReference type="ARBA" id="ARBA00022723"/>
    </source>
</evidence>
<dbReference type="InterPro" id="IPR015886">
    <property type="entry name" value="H2TH_FPG"/>
</dbReference>
<evidence type="ECO:0000256" key="6">
    <source>
        <dbReference type="ARBA" id="ARBA00022771"/>
    </source>
</evidence>
<dbReference type="SMART" id="SM00898">
    <property type="entry name" value="Fapy_DNA_glyco"/>
    <property type="match status" value="1"/>
</dbReference>
<evidence type="ECO:0000256" key="7">
    <source>
        <dbReference type="ARBA" id="ARBA00022801"/>
    </source>
</evidence>
<dbReference type="InterPro" id="IPR020629">
    <property type="entry name" value="FPG_Glyclase"/>
</dbReference>
<evidence type="ECO:0000256" key="14">
    <source>
        <dbReference type="ARBA" id="ARBA00044632"/>
    </source>
</evidence>
<dbReference type="Pfam" id="PF01149">
    <property type="entry name" value="Fapy_DNA_glyco"/>
    <property type="match status" value="1"/>
</dbReference>
<evidence type="ECO:0000256" key="9">
    <source>
        <dbReference type="ARBA" id="ARBA00023125"/>
    </source>
</evidence>
<comment type="similarity">
    <text evidence="2 15">Belongs to the FPG family.</text>
</comment>
<keyword evidence="6 15" id="KW-0863">Zinc-finger</keyword>
<accession>A0ABY8AUL3</accession>
<evidence type="ECO:0000259" key="16">
    <source>
        <dbReference type="PROSITE" id="PS51066"/>
    </source>
</evidence>
<dbReference type="GO" id="GO:0008534">
    <property type="term" value="F:oxidized purine nucleobase lesion DNA N-glycosylase activity"/>
    <property type="evidence" value="ECO:0007669"/>
    <property type="project" value="UniProtKB-EC"/>
</dbReference>
<dbReference type="EC" id="4.2.99.18" evidence="15"/>
<name>A0ABY8AUL3_9GAMM</name>
<dbReference type="NCBIfam" id="NF002211">
    <property type="entry name" value="PRK01103.1"/>
    <property type="match status" value="1"/>
</dbReference>
<dbReference type="EC" id="3.2.2.23" evidence="15"/>
<comment type="catalytic activity">
    <reaction evidence="14 15">
        <text>2'-deoxyribonucleotide-(2'-deoxyribose 5'-phosphate)-2'-deoxyribonucleotide-DNA = a 3'-end 2'-deoxyribonucleotide-(2,3-dehydro-2,3-deoxyribose 5'-phosphate)-DNA + a 5'-end 5'-phospho-2'-deoxyribonucleoside-DNA + H(+)</text>
        <dbReference type="Rhea" id="RHEA:66592"/>
        <dbReference type="Rhea" id="RHEA-COMP:13180"/>
        <dbReference type="Rhea" id="RHEA-COMP:16897"/>
        <dbReference type="Rhea" id="RHEA-COMP:17067"/>
        <dbReference type="ChEBI" id="CHEBI:15378"/>
        <dbReference type="ChEBI" id="CHEBI:136412"/>
        <dbReference type="ChEBI" id="CHEBI:157695"/>
        <dbReference type="ChEBI" id="CHEBI:167181"/>
        <dbReference type="EC" id="4.2.99.18"/>
    </reaction>
</comment>
<dbReference type="Gene3D" id="3.20.190.10">
    <property type="entry name" value="MutM-like, N-terminal"/>
    <property type="match status" value="1"/>
</dbReference>
<protein>
    <recommendedName>
        <fullName evidence="15">Formamidopyrimidine-DNA glycosylase</fullName>
        <shortName evidence="15">Fapy-DNA glycosylase</shortName>
        <ecNumber evidence="15">3.2.2.23</ecNumber>
    </recommendedName>
    <alternativeName>
        <fullName evidence="15">DNA-(apurinic or apyrimidinic site) lyase MutM</fullName>
        <shortName evidence="15">AP lyase MutM</shortName>
        <ecNumber evidence="15">4.2.99.18</ecNumber>
    </alternativeName>
</protein>
<dbReference type="NCBIfam" id="TIGR00577">
    <property type="entry name" value="fpg"/>
    <property type="match status" value="1"/>
</dbReference>
<dbReference type="InterPro" id="IPR010663">
    <property type="entry name" value="Znf_FPG/IleRS"/>
</dbReference>
<evidence type="ECO:0000256" key="12">
    <source>
        <dbReference type="ARBA" id="ARBA00023268"/>
    </source>
</evidence>
<dbReference type="Proteomes" id="UP001222087">
    <property type="component" value="Chromosome"/>
</dbReference>
<comment type="catalytic activity">
    <reaction evidence="1 15">
        <text>Hydrolysis of DNA containing ring-opened 7-methylguanine residues, releasing 2,6-diamino-4-hydroxy-5-(N-methyl)formamidopyrimidine.</text>
        <dbReference type="EC" id="3.2.2.23"/>
    </reaction>
</comment>
<comment type="cofactor">
    <cofactor evidence="15">
        <name>Zn(2+)</name>
        <dbReference type="ChEBI" id="CHEBI:29105"/>
    </cofactor>
    <text evidence="15">Binds 1 zinc ion per subunit.</text>
</comment>
<dbReference type="InterPro" id="IPR015887">
    <property type="entry name" value="DNA_glyclase_Znf_dom_DNA_BS"/>
</dbReference>
<keyword evidence="4 15" id="KW-0479">Metal-binding</keyword>